<dbReference type="Pfam" id="PF22933">
    <property type="entry name" value="ComC_SSD"/>
    <property type="match status" value="1"/>
</dbReference>
<dbReference type="InterPro" id="IPR053331">
    <property type="entry name" value="EGF-like_comC"/>
</dbReference>
<accession>F4Q380</accession>
<keyword evidence="1" id="KW-0472">Membrane</keyword>
<evidence type="ECO:0000259" key="3">
    <source>
        <dbReference type="PROSITE" id="PS01186"/>
    </source>
</evidence>
<sequence>MRSKFFSMMLSLLIVFISFNCINAQFQAQELSSIYWIRAQYGLEYIPQTETAICSSMVFFCEMGTDNFNHIVSINVNNIIYTDAGATPSLTEFSFPALTELKINVKGITQVYDPMLNILNLIKNIPLLTLVEITGDQFSSIPLDFPTGCPLFVNLQSNLTTIQISSTPINSITIDQSTFLPMLKILSISIICNLPQTYTITAASFPILSDLSFIGSGGDQQVNIMVEAPVLYLTSYISDKTVVGYINPTISHPEVVKGLKYGGGSNYAISPSDLSLYTNLEGMQIVYSGLTTFPVTPYPKVLDFYITHSNLQSLPNVPIPSNARELICFNFAFVLISSSFINNQMTGNLPTNLLDNSPTKVKIVVSLNPGITGTMGQEYCYIQGIFLDGTAISSIPDCYWCYPNGRQIIFGTDLPEPSTPNCTVTINSLDIVSINGGYSIEGDNIGWGRGLQHFVSFGSLPNKRLLFQDFGYTSKPFNYNLTLILAETFTFNVTEVGFQYSTVSLNSDTLFMFEVTITFLAFNPSFLPTFHLDSTQQECIVSKVDIDQKVMKCILENPQQGSPVLIMDNGFSTNEAIIYLIQKPVITSYSLEPPTYPPTTLNLYGYFSTLSFPNNTQVYVNYTIDLEGLNPCNVTLVSPTHISCLFTKVPKPGLTDMALVTDNGSFLSSIMPFFPAPIPTVDDCKTKTNNCNGHGTCTNGQCLCDQGWTDFDCKIETKTAPGVIIQPNYTDPNVNFTSGDYSFSFSMVSIQELDYQNNLVMELFTDKWNVTSKANEDLTRISYILTSQKNKSVYDPLIVNSVIEFSNKSRSVEFGGETIQLAEGAIKIAVNITNWPYQTLMSTLRVVFSTVVNNNQAIIGCGDSYNPIDTFQQSADNGTLQYLRVVKDNVQFFGRFLDYIVSDGRKTFSKTEIMNITSIGDPAANQSLALIGIHTPTCRSCLIDPDFSALLVDRSNYDPTGACSEPTNNSNWKIIVGIVAGVVGAVAIAIGSWIYVKKTRKSKKFNTMMQNKLQAFSESNK</sequence>
<keyword evidence="1" id="KW-0812">Transmembrane</keyword>
<dbReference type="RefSeq" id="XP_004356074.1">
    <property type="nucleotide sequence ID" value="XM_004356021.1"/>
</dbReference>
<dbReference type="CDD" id="cd00054">
    <property type="entry name" value="EGF_CA"/>
    <property type="match status" value="1"/>
</dbReference>
<evidence type="ECO:0000313" key="4">
    <source>
        <dbReference type="EMBL" id="EGG17590.1"/>
    </source>
</evidence>
<reference evidence="5" key="1">
    <citation type="journal article" date="2011" name="Genome Res.">
        <title>Phylogeny-wide analysis of social amoeba genomes highlights ancient origins for complex intercellular communication.</title>
        <authorList>
            <person name="Heidel A.J."/>
            <person name="Lawal H.M."/>
            <person name="Felder M."/>
            <person name="Schilde C."/>
            <person name="Helps N.R."/>
            <person name="Tunggal B."/>
            <person name="Rivero F."/>
            <person name="John U."/>
            <person name="Schleicher M."/>
            <person name="Eichinger L."/>
            <person name="Platzer M."/>
            <person name="Noegel A.A."/>
            <person name="Schaap P."/>
            <person name="Gloeckner G."/>
        </authorList>
    </citation>
    <scope>NUCLEOTIDE SEQUENCE [LARGE SCALE GENOMIC DNA]</scope>
    <source>
        <strain evidence="5">SH3</strain>
    </source>
</reference>
<dbReference type="PANTHER" id="PTHR24032">
    <property type="entry name" value="EGF-LIKE DOMAIN-CONTAINING PROTEIN-RELATED-RELATED"/>
    <property type="match status" value="1"/>
</dbReference>
<dbReference type="InterPro" id="IPR054484">
    <property type="entry name" value="ComC_SSD"/>
</dbReference>
<keyword evidence="1" id="KW-1133">Transmembrane helix</keyword>
<name>F4Q380_CACFS</name>
<proteinExistence type="predicted"/>
<dbReference type="OMA" id="NITHYIC"/>
<feature type="chain" id="PRO_5003316049" description="EGF-like domain-containing protein" evidence="2">
    <location>
        <begin position="25"/>
        <end position="1021"/>
    </location>
</feature>
<dbReference type="KEGG" id="dfa:DFA_08586"/>
<dbReference type="EMBL" id="GL883021">
    <property type="protein sequence ID" value="EGG17590.1"/>
    <property type="molecule type" value="Genomic_DNA"/>
</dbReference>
<dbReference type="Pfam" id="PF23106">
    <property type="entry name" value="EGF_Teneurin"/>
    <property type="match status" value="1"/>
</dbReference>
<dbReference type="GeneID" id="14869629"/>
<feature type="signal peptide" evidence="2">
    <location>
        <begin position="1"/>
        <end position="24"/>
    </location>
</feature>
<dbReference type="AlphaFoldDB" id="F4Q380"/>
<evidence type="ECO:0000313" key="5">
    <source>
        <dbReference type="Proteomes" id="UP000007797"/>
    </source>
</evidence>
<evidence type="ECO:0000256" key="2">
    <source>
        <dbReference type="SAM" id="SignalP"/>
    </source>
</evidence>
<organism evidence="4 5">
    <name type="scientific">Cavenderia fasciculata</name>
    <name type="common">Slime mold</name>
    <name type="synonym">Dictyostelium fasciculatum</name>
    <dbReference type="NCBI Taxonomy" id="261658"/>
    <lineage>
        <taxon>Eukaryota</taxon>
        <taxon>Amoebozoa</taxon>
        <taxon>Evosea</taxon>
        <taxon>Eumycetozoa</taxon>
        <taxon>Dictyostelia</taxon>
        <taxon>Acytosteliales</taxon>
        <taxon>Cavenderiaceae</taxon>
        <taxon>Cavenderia</taxon>
    </lineage>
</organism>
<dbReference type="OrthoDB" id="26095at2759"/>
<dbReference type="InterPro" id="IPR000742">
    <property type="entry name" value="EGF"/>
</dbReference>
<dbReference type="Gene3D" id="2.10.25.10">
    <property type="entry name" value="Laminin"/>
    <property type="match status" value="1"/>
</dbReference>
<dbReference type="PROSITE" id="PS01186">
    <property type="entry name" value="EGF_2"/>
    <property type="match status" value="1"/>
</dbReference>
<keyword evidence="2" id="KW-0732">Signal</keyword>
<protein>
    <recommendedName>
        <fullName evidence="3">EGF-like domain-containing protein</fullName>
    </recommendedName>
</protein>
<keyword evidence="5" id="KW-1185">Reference proteome</keyword>
<feature type="domain" description="EGF-like" evidence="3">
    <location>
        <begin position="702"/>
        <end position="713"/>
    </location>
</feature>
<dbReference type="PANTHER" id="PTHR24032:SF16">
    <property type="entry name" value="EGF-LIKE DOMAIN-CONTAINING PROTEIN"/>
    <property type="match status" value="1"/>
</dbReference>
<dbReference type="Proteomes" id="UP000007797">
    <property type="component" value="Unassembled WGS sequence"/>
</dbReference>
<feature type="transmembrane region" description="Helical" evidence="1">
    <location>
        <begin position="974"/>
        <end position="996"/>
    </location>
</feature>
<evidence type="ECO:0000256" key="1">
    <source>
        <dbReference type="SAM" id="Phobius"/>
    </source>
</evidence>
<gene>
    <name evidence="4" type="ORF">DFA_08586</name>
</gene>